<dbReference type="GO" id="GO:0009116">
    <property type="term" value="P:nucleoside metabolic process"/>
    <property type="evidence" value="ECO:0007669"/>
    <property type="project" value="InterPro"/>
</dbReference>
<dbReference type="PANTHER" id="PTHR46082">
    <property type="entry name" value="ATP/GTP-BINDING PROTEIN-RELATED"/>
    <property type="match status" value="1"/>
</dbReference>
<dbReference type="OrthoDB" id="20872at2759"/>
<name>A0A9N9XWE1_9HYPO</name>
<comment type="caution">
    <text evidence="2">The sequence shown here is derived from an EMBL/GenBank/DDBJ whole genome shotgun (WGS) entry which is preliminary data.</text>
</comment>
<feature type="domain" description="Nucleoside phosphorylase" evidence="1">
    <location>
        <begin position="13"/>
        <end position="136"/>
    </location>
</feature>
<evidence type="ECO:0000313" key="3">
    <source>
        <dbReference type="Proteomes" id="UP000754883"/>
    </source>
</evidence>
<proteinExistence type="predicted"/>
<dbReference type="Pfam" id="PF01048">
    <property type="entry name" value="PNP_UDP_1"/>
    <property type="match status" value="1"/>
</dbReference>
<dbReference type="SUPFAM" id="SSF53167">
    <property type="entry name" value="Purine and uridine phosphorylases"/>
    <property type="match status" value="1"/>
</dbReference>
<dbReference type="AlphaFoldDB" id="A0A9N9XWE1"/>
<dbReference type="GO" id="GO:0003824">
    <property type="term" value="F:catalytic activity"/>
    <property type="evidence" value="ECO:0007669"/>
    <property type="project" value="InterPro"/>
</dbReference>
<dbReference type="PANTHER" id="PTHR46082:SF6">
    <property type="entry name" value="AAA+ ATPASE DOMAIN-CONTAINING PROTEIN-RELATED"/>
    <property type="match status" value="1"/>
</dbReference>
<dbReference type="InterPro" id="IPR053137">
    <property type="entry name" value="NLR-like"/>
</dbReference>
<reference evidence="3" key="1">
    <citation type="submission" date="2019-06" db="EMBL/GenBank/DDBJ databases">
        <authorList>
            <person name="Broberg M."/>
        </authorList>
    </citation>
    <scope>NUCLEOTIDE SEQUENCE [LARGE SCALE GENOMIC DNA]</scope>
</reference>
<dbReference type="InterPro" id="IPR035994">
    <property type="entry name" value="Nucleoside_phosphorylase_sf"/>
</dbReference>
<sequence>MSYPIPTRRQDVDIAIICALPLEHNAIALLFDEFCDDDRNNFGKAAGDPNYYLTGRIGQHYVVLTVMSNIGKSHAASAAASLRSSYSNIRLALLVGVCGVAPQTCDGEDIFLGDVVVSKTVVQYDLGRRYPHKFIPRDTIDEILGRPNKAIRNLLVALETDTGRTQLRQKSASFLAQLQQKSGMKKKYGYPGLMEDKLFPANYIHKHYGSPTCSCKGDAGTESTCSEALTAPCYLTGCDEHYLLRRPLPENGSEGKKEPDIYFGCIASGDTVIKSAEAREIITQQQNAIAFEMEGAGVWDELPCVIIKGACDYADSHKNKKWQNYAAATAASVSKALLECYTKDDHEIYAFTGQW</sequence>
<reference evidence="2 3" key="2">
    <citation type="submission" date="2021-10" db="EMBL/GenBank/DDBJ databases">
        <authorList>
            <person name="Piombo E."/>
        </authorList>
    </citation>
    <scope>NUCLEOTIDE SEQUENCE [LARGE SCALE GENOMIC DNA]</scope>
</reference>
<keyword evidence="3" id="KW-1185">Reference proteome</keyword>
<accession>A0A9N9XWE1</accession>
<organism evidence="2 3">
    <name type="scientific">Clonostachys byssicola</name>
    <dbReference type="NCBI Taxonomy" id="160290"/>
    <lineage>
        <taxon>Eukaryota</taxon>
        <taxon>Fungi</taxon>
        <taxon>Dikarya</taxon>
        <taxon>Ascomycota</taxon>
        <taxon>Pezizomycotina</taxon>
        <taxon>Sordariomycetes</taxon>
        <taxon>Hypocreomycetidae</taxon>
        <taxon>Hypocreales</taxon>
        <taxon>Bionectriaceae</taxon>
        <taxon>Clonostachys</taxon>
    </lineage>
</organism>
<evidence type="ECO:0000259" key="1">
    <source>
        <dbReference type="Pfam" id="PF01048"/>
    </source>
</evidence>
<gene>
    <name evidence="2" type="ORF">CBYS24578_00013019</name>
</gene>
<dbReference type="EMBL" id="CABFNO020001268">
    <property type="protein sequence ID" value="CAG9975559.1"/>
    <property type="molecule type" value="Genomic_DNA"/>
</dbReference>
<dbReference type="Proteomes" id="UP000754883">
    <property type="component" value="Unassembled WGS sequence"/>
</dbReference>
<dbReference type="Gene3D" id="3.40.50.1580">
    <property type="entry name" value="Nucleoside phosphorylase domain"/>
    <property type="match status" value="1"/>
</dbReference>
<protein>
    <recommendedName>
        <fullName evidence="1">Nucleoside phosphorylase domain-containing protein</fullName>
    </recommendedName>
</protein>
<evidence type="ECO:0000313" key="2">
    <source>
        <dbReference type="EMBL" id="CAG9975559.1"/>
    </source>
</evidence>
<dbReference type="InterPro" id="IPR000845">
    <property type="entry name" value="Nucleoside_phosphorylase_d"/>
</dbReference>